<reference evidence="12" key="2">
    <citation type="submission" date="2017-01" db="EMBL/GenBank/DDBJ databases">
        <authorList>
            <person name="Wang Y."/>
            <person name="White M."/>
            <person name="Kvist S."/>
            <person name="Moncalvo J.-M."/>
        </authorList>
    </citation>
    <scope>NUCLEOTIDE SEQUENCE [LARGE SCALE GENOMIC DNA]</scope>
    <source>
        <strain evidence="12">ID-206-W2</strain>
    </source>
</reference>
<feature type="transmembrane region" description="Helical" evidence="8">
    <location>
        <begin position="278"/>
        <end position="299"/>
    </location>
</feature>
<evidence type="ECO:0000256" key="7">
    <source>
        <dbReference type="SAM" id="MobiDB-lite"/>
    </source>
</evidence>
<dbReference type="EMBL" id="LSSM01001399">
    <property type="protein sequence ID" value="OMJ26709.1"/>
    <property type="molecule type" value="Genomic_DNA"/>
</dbReference>
<dbReference type="PANTHER" id="PTHR32468">
    <property type="entry name" value="CATION/H + ANTIPORTER"/>
    <property type="match status" value="1"/>
</dbReference>
<feature type="transmembrane region" description="Helical" evidence="8">
    <location>
        <begin position="118"/>
        <end position="144"/>
    </location>
</feature>
<feature type="transmembrane region" description="Helical" evidence="8">
    <location>
        <begin position="335"/>
        <end position="357"/>
    </location>
</feature>
<protein>
    <submittedName>
        <fullName evidence="11">Cation/H(+) antiporter 17</fullName>
    </submittedName>
</protein>
<comment type="subcellular location">
    <subcellularLocation>
        <location evidence="1">Membrane</location>
        <topology evidence="1">Multi-pass membrane protein</topology>
    </subcellularLocation>
</comment>
<dbReference type="Pfam" id="PF00999">
    <property type="entry name" value="Na_H_Exchanger"/>
    <property type="match status" value="1"/>
</dbReference>
<feature type="transmembrane region" description="Helical" evidence="8">
    <location>
        <begin position="311"/>
        <end position="329"/>
    </location>
</feature>
<feature type="region of interest" description="Disordered" evidence="7">
    <location>
        <begin position="847"/>
        <end position="868"/>
    </location>
</feature>
<organism evidence="11 12">
    <name type="scientific">Smittium culicis</name>
    <dbReference type="NCBI Taxonomy" id="133412"/>
    <lineage>
        <taxon>Eukaryota</taxon>
        <taxon>Fungi</taxon>
        <taxon>Fungi incertae sedis</taxon>
        <taxon>Zoopagomycota</taxon>
        <taxon>Kickxellomycotina</taxon>
        <taxon>Harpellomycetes</taxon>
        <taxon>Harpellales</taxon>
        <taxon>Legeriomycetaceae</taxon>
        <taxon>Smittium</taxon>
    </lineage>
</organism>
<keyword evidence="2" id="KW-0813">Transport</keyword>
<evidence type="ECO:0000256" key="2">
    <source>
        <dbReference type="ARBA" id="ARBA00022448"/>
    </source>
</evidence>
<dbReference type="GO" id="GO:1902600">
    <property type="term" value="P:proton transmembrane transport"/>
    <property type="evidence" value="ECO:0007669"/>
    <property type="project" value="InterPro"/>
</dbReference>
<proteinExistence type="predicted"/>
<dbReference type="Proteomes" id="UP000187429">
    <property type="component" value="Unassembled WGS sequence"/>
</dbReference>
<evidence type="ECO:0000259" key="9">
    <source>
        <dbReference type="Pfam" id="PF00999"/>
    </source>
</evidence>
<dbReference type="InterPro" id="IPR006153">
    <property type="entry name" value="Cation/H_exchanger_TM"/>
</dbReference>
<evidence type="ECO:0000313" key="11">
    <source>
        <dbReference type="EMBL" id="OMJ29746.1"/>
    </source>
</evidence>
<accession>A0A1R1YSI8</accession>
<evidence type="ECO:0000256" key="1">
    <source>
        <dbReference type="ARBA" id="ARBA00004141"/>
    </source>
</evidence>
<feature type="transmembrane region" description="Helical" evidence="8">
    <location>
        <begin position="214"/>
        <end position="235"/>
    </location>
</feature>
<evidence type="ECO:0000256" key="5">
    <source>
        <dbReference type="ARBA" id="ARBA00023065"/>
    </source>
</evidence>
<comment type="caution">
    <text evidence="11">The sequence shown here is derived from an EMBL/GenBank/DDBJ whole genome shotgun (WGS) entry which is preliminary data.</text>
</comment>
<feature type="compositionally biased region" description="Polar residues" evidence="7">
    <location>
        <begin position="858"/>
        <end position="868"/>
    </location>
</feature>
<dbReference type="Gene3D" id="1.20.1530.20">
    <property type="match status" value="1"/>
</dbReference>
<evidence type="ECO:0000256" key="3">
    <source>
        <dbReference type="ARBA" id="ARBA00022692"/>
    </source>
</evidence>
<keyword evidence="5" id="KW-0406">Ion transport</keyword>
<gene>
    <name evidence="10" type="ORF">AYI69_g3878</name>
    <name evidence="11" type="ORF">AYI69_g732</name>
</gene>
<dbReference type="InterPro" id="IPR038770">
    <property type="entry name" value="Na+/solute_symporter_sf"/>
</dbReference>
<reference evidence="11" key="1">
    <citation type="submission" date="2017-01" db="EMBL/GenBank/DDBJ databases">
        <authorList>
            <person name="Mah S.A."/>
            <person name="Swanson W.J."/>
            <person name="Moy G.W."/>
            <person name="Vacquier V.D."/>
        </authorList>
    </citation>
    <scope>NUCLEOTIDE SEQUENCE [LARGE SCALE GENOMIC DNA]</scope>
    <source>
        <strain evidence="11">ID-206-W2</strain>
    </source>
</reference>
<feature type="transmembrane region" description="Helical" evidence="8">
    <location>
        <begin position="182"/>
        <end position="208"/>
    </location>
</feature>
<feature type="domain" description="Cation/H+ exchanger transmembrane" evidence="9">
    <location>
        <begin position="37"/>
        <end position="419"/>
    </location>
</feature>
<keyword evidence="3 8" id="KW-0812">Transmembrane</keyword>
<keyword evidence="12" id="KW-1185">Reference proteome</keyword>
<feature type="transmembrane region" description="Helical" evidence="8">
    <location>
        <begin position="53"/>
        <end position="71"/>
    </location>
</feature>
<dbReference type="OrthoDB" id="2687058at2759"/>
<dbReference type="PANTHER" id="PTHR32468:SF0">
    <property type="entry name" value="K(+)_H(+) ANTIPORTER 1"/>
    <property type="match status" value="1"/>
</dbReference>
<sequence>MGSSGVTSIVDGMNPLTPNPANPITLFLIQMSFIVCVSRLLNLLFKPLNQPRVISEIVGGIILGPTALGKIDAFRNTVFPTSTLTYLNLVSNLGLILFLFIIGLELDIHTLKSQIKKSALISIAGMIVPFIAGALISFLLYNSFQESGKFFVFLLFCGVSISITAFPVLARILSELGMLKTTVGFATITAASVDDVTAWILLALVIALSGNSSGLSALWILLVGVAYVSFVFFVIQRYYIKHLNKQGFLNGRDPNPQIVFITFLMVFLSAWFTDVLGIHAIFGAYIIGVIVPHNGGFAIKIAEKIEDLISIFFLPVYFALSGLNTNLGLLNSGKAWLMLALTVFASFFGKILGCSLAAKYEKFTWRESLTIGVLMSCKGLVELIVLNIGLKAGVINESVFSILVLSALITTFTTTPIVKYIYPRSIYKYVDDDKFDSHTNADRVTIYQKDKNAFYRPDFGALIVLNRQKQLPSIITLLSLFTNATGEPSNIKDNGSIISKAASNFQFFFLRLIEMTARETSVMLHAESENHEFNDPVLATFRAFSQVCNISSTLQLTVSDKDSFADNIIGYANTHNADFIVIPALGKVDITSETNYEQYSEFIPDINLSSYSKSTQIELINTLFRRAHSSVGIFINKGLVPAGFSQEELNFNRKIKPSENEQIDVTEYEDEDTFKNSDLKLLFTDNLDTSLPIIYVPFFGGPDDICALKNIVNLCSCSRVNILVVYYCLSNDGINQNSGLSIEDFNELSPYVHTPKNALVIDSPGNNFKSQESPRTRQKTLNSLTPVPQFINNTNTKLSELASDDIYDGKDDVLFLEDFLGLDLTVDLNKLSEKEISPLIVSNEIASRNSSSKKDLDSNTPESSANQTKLLNEYKLPDLKSQEDNGNNKGVFTDIGNFFKLGNTNKNSKTNLTDADNHDTKKMKEDTICLNQNPNASSKVDGLKSVKYTSFQSYKSTLFNNVSFRVLKTNSPLLTSLSHTLVLRNCDMVVFGRNIRDDNLIKQKYFQNPELDSISPAKFPNHSFELKKNSILNSFRVKESERKAIGVFGERLLGIKCRASKLVIQSESPGFIKDSEISNQENISSKV</sequence>
<keyword evidence="4 8" id="KW-1133">Transmembrane helix</keyword>
<evidence type="ECO:0000256" key="8">
    <source>
        <dbReference type="SAM" id="Phobius"/>
    </source>
</evidence>
<feature type="transmembrane region" description="Helical" evidence="8">
    <location>
        <begin position="256"/>
        <end position="272"/>
    </location>
</feature>
<feature type="transmembrane region" description="Helical" evidence="8">
    <location>
        <begin position="402"/>
        <end position="422"/>
    </location>
</feature>
<feature type="transmembrane region" description="Helical" evidence="8">
    <location>
        <begin position="150"/>
        <end position="170"/>
    </location>
</feature>
<evidence type="ECO:0000256" key="6">
    <source>
        <dbReference type="ARBA" id="ARBA00023136"/>
    </source>
</evidence>
<name>A0A1R1YSI8_9FUNG</name>
<feature type="transmembrane region" description="Helical" evidence="8">
    <location>
        <begin position="83"/>
        <end position="106"/>
    </location>
</feature>
<dbReference type="GO" id="GO:0015297">
    <property type="term" value="F:antiporter activity"/>
    <property type="evidence" value="ECO:0007669"/>
    <property type="project" value="InterPro"/>
</dbReference>
<dbReference type="EMBL" id="LSSM01000195">
    <property type="protein sequence ID" value="OMJ29746.1"/>
    <property type="molecule type" value="Genomic_DNA"/>
</dbReference>
<feature type="transmembrane region" description="Helical" evidence="8">
    <location>
        <begin position="20"/>
        <end position="41"/>
    </location>
</feature>
<evidence type="ECO:0000313" key="10">
    <source>
        <dbReference type="EMBL" id="OMJ26709.1"/>
    </source>
</evidence>
<dbReference type="GO" id="GO:0016020">
    <property type="term" value="C:membrane"/>
    <property type="evidence" value="ECO:0007669"/>
    <property type="project" value="UniProtKB-SubCell"/>
</dbReference>
<evidence type="ECO:0000256" key="4">
    <source>
        <dbReference type="ARBA" id="ARBA00022989"/>
    </source>
</evidence>
<dbReference type="InterPro" id="IPR050794">
    <property type="entry name" value="CPA2_transporter"/>
</dbReference>
<evidence type="ECO:0000313" key="12">
    <source>
        <dbReference type="Proteomes" id="UP000187429"/>
    </source>
</evidence>
<keyword evidence="6 8" id="KW-0472">Membrane</keyword>
<dbReference type="AlphaFoldDB" id="A0A1R1YSI8"/>